<name>A0A662DAC5_UNCAE</name>
<dbReference type="AlphaFoldDB" id="A0A662DAC5"/>
<dbReference type="Proteomes" id="UP000280417">
    <property type="component" value="Unassembled WGS sequence"/>
</dbReference>
<protein>
    <submittedName>
        <fullName evidence="1">Uncharacterized protein</fullName>
    </submittedName>
</protein>
<dbReference type="EMBL" id="QMQA01000218">
    <property type="protein sequence ID" value="RLE11808.1"/>
    <property type="molecule type" value="Genomic_DNA"/>
</dbReference>
<accession>A0A662DAC5</accession>
<organism evidence="1 2">
    <name type="scientific">Aerophobetes bacterium</name>
    <dbReference type="NCBI Taxonomy" id="2030807"/>
    <lineage>
        <taxon>Bacteria</taxon>
        <taxon>Candidatus Aerophobota</taxon>
    </lineage>
</organism>
<evidence type="ECO:0000313" key="1">
    <source>
        <dbReference type="EMBL" id="RLE11808.1"/>
    </source>
</evidence>
<sequence length="61" mass="7110">MPDILSPFLKKHKVDFNLEEKIFLLVANRLHDPKSEHGTARWLEKTGNLHCRIGVSRFLRG</sequence>
<evidence type="ECO:0000313" key="2">
    <source>
        <dbReference type="Proteomes" id="UP000280417"/>
    </source>
</evidence>
<proteinExistence type="predicted"/>
<comment type="caution">
    <text evidence="1">The sequence shown here is derived from an EMBL/GenBank/DDBJ whole genome shotgun (WGS) entry which is preliminary data.</text>
</comment>
<gene>
    <name evidence="1" type="ORF">DRJ04_07380</name>
</gene>
<reference evidence="1 2" key="1">
    <citation type="submission" date="2018-06" db="EMBL/GenBank/DDBJ databases">
        <title>Extensive metabolic versatility and redundancy in microbially diverse, dynamic hydrothermal sediments.</title>
        <authorList>
            <person name="Dombrowski N."/>
            <person name="Teske A."/>
            <person name="Baker B.J."/>
        </authorList>
    </citation>
    <scope>NUCLEOTIDE SEQUENCE [LARGE SCALE GENOMIC DNA]</scope>
    <source>
        <strain evidence="1">B3_G15</strain>
    </source>
</reference>